<dbReference type="EMBL" id="PFQF01000014">
    <property type="protein sequence ID" value="PJA20793.1"/>
    <property type="molecule type" value="Genomic_DNA"/>
</dbReference>
<protein>
    <submittedName>
        <fullName evidence="2">Uncharacterized protein</fullName>
    </submittedName>
</protein>
<proteinExistence type="predicted"/>
<dbReference type="Proteomes" id="UP000230137">
    <property type="component" value="Unassembled WGS sequence"/>
</dbReference>
<dbReference type="AlphaFoldDB" id="A0A2M7W4N3"/>
<reference evidence="3" key="1">
    <citation type="submission" date="2017-09" db="EMBL/GenBank/DDBJ databases">
        <title>Depth-based differentiation of microbial function through sediment-hosted aquifers and enrichment of novel symbionts in the deep terrestrial subsurface.</title>
        <authorList>
            <person name="Probst A.J."/>
            <person name="Ladd B."/>
            <person name="Jarett J.K."/>
            <person name="Geller-Mcgrath D.E."/>
            <person name="Sieber C.M.K."/>
            <person name="Emerson J.B."/>
            <person name="Anantharaman K."/>
            <person name="Thomas B.C."/>
            <person name="Malmstrom R."/>
            <person name="Stieglmeier M."/>
            <person name="Klingl A."/>
            <person name="Woyke T."/>
            <person name="Ryan C.M."/>
            <person name="Banfield J.F."/>
        </authorList>
    </citation>
    <scope>NUCLEOTIDE SEQUENCE [LARGE SCALE GENOMIC DNA]</scope>
</reference>
<evidence type="ECO:0000313" key="3">
    <source>
        <dbReference type="Proteomes" id="UP000230137"/>
    </source>
</evidence>
<sequence>MEVPFCCPCTGGWGKSNISLGGAFRKAKYKKLRRRKKEAAERSGAAEFPPHPPSAVPSQEAKIFSPPVLF</sequence>
<comment type="caution">
    <text evidence="2">The sequence shown here is derived from an EMBL/GenBank/DDBJ whole genome shotgun (WGS) entry which is preliminary data.</text>
</comment>
<feature type="region of interest" description="Disordered" evidence="1">
    <location>
        <begin position="35"/>
        <end position="70"/>
    </location>
</feature>
<name>A0A2M7W4N3_9BACT</name>
<gene>
    <name evidence="2" type="ORF">COX60_00560</name>
</gene>
<organism evidence="2 3">
    <name type="scientific">Candidatus Berkelbacteria bacterium CG_4_10_14_0_2_um_filter_35_9_33_12</name>
    <dbReference type="NCBI Taxonomy" id="1974499"/>
    <lineage>
        <taxon>Bacteria</taxon>
        <taxon>Candidatus Berkelbacteria</taxon>
    </lineage>
</organism>
<accession>A0A2M7W4N3</accession>
<evidence type="ECO:0000313" key="2">
    <source>
        <dbReference type="EMBL" id="PJA20793.1"/>
    </source>
</evidence>
<evidence type="ECO:0000256" key="1">
    <source>
        <dbReference type="SAM" id="MobiDB-lite"/>
    </source>
</evidence>